<keyword evidence="4" id="KW-0677">Repeat</keyword>
<dbReference type="FunFam" id="1.10.238.10:FF:000009">
    <property type="entry name" value="Visinin-like protein 1"/>
    <property type="match status" value="1"/>
</dbReference>
<dbReference type="PANTHER" id="PTHR23055">
    <property type="entry name" value="CALCIUM BINDING PROTEINS"/>
    <property type="match status" value="1"/>
</dbReference>
<evidence type="ECO:0000313" key="9">
    <source>
        <dbReference type="EMBL" id="MDE48386.1"/>
    </source>
</evidence>
<protein>
    <submittedName>
        <fullName evidence="9">Frequenin-1</fullName>
    </submittedName>
</protein>
<name>A0A6G1SCY4_9ACAR</name>
<evidence type="ECO:0000256" key="3">
    <source>
        <dbReference type="ARBA" id="ARBA00022723"/>
    </source>
</evidence>
<keyword evidence="5" id="KW-0106">Calcium</keyword>
<dbReference type="SUPFAM" id="SSF47473">
    <property type="entry name" value="EF-hand"/>
    <property type="match status" value="1"/>
</dbReference>
<dbReference type="CDD" id="cd00051">
    <property type="entry name" value="EFh"/>
    <property type="match status" value="2"/>
</dbReference>
<dbReference type="InterPro" id="IPR011992">
    <property type="entry name" value="EF-hand-dom_pair"/>
</dbReference>
<dbReference type="GO" id="GO:0005509">
    <property type="term" value="F:calcium ion binding"/>
    <property type="evidence" value="ECO:0007669"/>
    <property type="project" value="InterPro"/>
</dbReference>
<evidence type="ECO:0000256" key="5">
    <source>
        <dbReference type="ARBA" id="ARBA00022837"/>
    </source>
</evidence>
<proteinExistence type="inferred from homology"/>
<dbReference type="Gene3D" id="1.10.238.10">
    <property type="entry name" value="EF-hand"/>
    <property type="match status" value="1"/>
</dbReference>
<feature type="region of interest" description="Disordered" evidence="7">
    <location>
        <begin position="1"/>
        <end position="26"/>
    </location>
</feature>
<dbReference type="Pfam" id="PF13499">
    <property type="entry name" value="EF-hand_7"/>
    <property type="match status" value="1"/>
</dbReference>
<evidence type="ECO:0000256" key="6">
    <source>
        <dbReference type="ARBA" id="ARBA00023288"/>
    </source>
</evidence>
<sequence length="219" mass="25175">MGNKMGKKHSKLTPPHNLCRHKPGKNEKTKLTAEAMEKLKKDTYFTEKEIKNWHKGFRKDCPDGQLTELGFLRIYKQFFPHGDPTKFARACFRVFDQNEDGSIEFEEFMKALSVTSRGSLEEKLTWAFKLYDVDNDGYITREEMYDIVGAIYEMLGGANRPADDSQTLDATSDESPNVRVDRIFALLDTNRDNKLSLKEFMEGSEQDPKIVQALSLYAP</sequence>
<dbReference type="PRINTS" id="PR00450">
    <property type="entry name" value="RECOVERIN"/>
</dbReference>
<evidence type="ECO:0000256" key="7">
    <source>
        <dbReference type="SAM" id="MobiDB-lite"/>
    </source>
</evidence>
<gene>
    <name evidence="9" type="primary">Frq1_0</name>
    <name evidence="10" type="synonym">Frq1_2</name>
    <name evidence="10" type="ORF">g.12276</name>
    <name evidence="9" type="ORF">g.12278</name>
</gene>
<feature type="domain" description="EF-hand" evidence="8">
    <location>
        <begin position="119"/>
        <end position="154"/>
    </location>
</feature>
<evidence type="ECO:0000313" key="10">
    <source>
        <dbReference type="EMBL" id="MDE50195.1"/>
    </source>
</evidence>
<evidence type="ECO:0000256" key="1">
    <source>
        <dbReference type="ARBA" id="ARBA00006049"/>
    </source>
</evidence>
<dbReference type="Pfam" id="PF00036">
    <property type="entry name" value="EF-hand_1"/>
    <property type="match status" value="1"/>
</dbReference>
<dbReference type="InterPro" id="IPR002048">
    <property type="entry name" value="EF_hand_dom"/>
</dbReference>
<dbReference type="PROSITE" id="PS00018">
    <property type="entry name" value="EF_HAND_1"/>
    <property type="match status" value="3"/>
</dbReference>
<feature type="domain" description="EF-hand" evidence="8">
    <location>
        <begin position="83"/>
        <end position="118"/>
    </location>
</feature>
<feature type="compositionally biased region" description="Basic residues" evidence="7">
    <location>
        <begin position="1"/>
        <end position="11"/>
    </location>
</feature>
<dbReference type="InterPro" id="IPR018247">
    <property type="entry name" value="EF_Hand_1_Ca_BS"/>
</dbReference>
<evidence type="ECO:0000259" key="8">
    <source>
        <dbReference type="PROSITE" id="PS50222"/>
    </source>
</evidence>
<keyword evidence="3" id="KW-0479">Metal-binding</keyword>
<evidence type="ECO:0000256" key="4">
    <source>
        <dbReference type="ARBA" id="ARBA00022737"/>
    </source>
</evidence>
<organism evidence="9">
    <name type="scientific">Aceria tosichella</name>
    <name type="common">wheat curl mite</name>
    <dbReference type="NCBI Taxonomy" id="561515"/>
    <lineage>
        <taxon>Eukaryota</taxon>
        <taxon>Metazoa</taxon>
        <taxon>Ecdysozoa</taxon>
        <taxon>Arthropoda</taxon>
        <taxon>Chelicerata</taxon>
        <taxon>Arachnida</taxon>
        <taxon>Acari</taxon>
        <taxon>Acariformes</taxon>
        <taxon>Trombidiformes</taxon>
        <taxon>Prostigmata</taxon>
        <taxon>Eupodina</taxon>
        <taxon>Eriophyoidea</taxon>
        <taxon>Eriophyidae</taxon>
        <taxon>Eriophyinae</taxon>
        <taxon>Aceriini</taxon>
        <taxon>Aceria</taxon>
    </lineage>
</organism>
<dbReference type="GO" id="GO:0008048">
    <property type="term" value="F:calcium sensitive guanylate cyclase activator activity"/>
    <property type="evidence" value="ECO:0007669"/>
    <property type="project" value="TreeGrafter"/>
</dbReference>
<dbReference type="SMART" id="SM00054">
    <property type="entry name" value="EFh"/>
    <property type="match status" value="3"/>
</dbReference>
<reference evidence="9" key="1">
    <citation type="submission" date="2018-10" db="EMBL/GenBank/DDBJ databases">
        <title>Transcriptome assembly of Aceria tosichella (Wheat curl mite) Type 2.</title>
        <authorList>
            <person name="Scully E.D."/>
            <person name="Geib S.M."/>
            <person name="Palmer N.A."/>
            <person name="Gupta A.K."/>
            <person name="Sarath G."/>
            <person name="Tatineni S."/>
        </authorList>
    </citation>
    <scope>NUCLEOTIDE SEQUENCE</scope>
    <source>
        <strain evidence="9">LincolnNE</strain>
    </source>
</reference>
<dbReference type="AlphaFoldDB" id="A0A6G1SCY4"/>
<dbReference type="EMBL" id="GGYP01003615">
    <property type="protein sequence ID" value="MDE48386.1"/>
    <property type="molecule type" value="Transcribed_RNA"/>
</dbReference>
<dbReference type="PROSITE" id="PS50222">
    <property type="entry name" value="EF_HAND_2"/>
    <property type="match status" value="3"/>
</dbReference>
<dbReference type="EMBL" id="GGYP01005424">
    <property type="protein sequence ID" value="MDE50195.1"/>
    <property type="molecule type" value="Transcribed_RNA"/>
</dbReference>
<keyword evidence="2" id="KW-0519">Myristate</keyword>
<evidence type="ECO:0000256" key="2">
    <source>
        <dbReference type="ARBA" id="ARBA00022707"/>
    </source>
</evidence>
<comment type="similarity">
    <text evidence="1">Belongs to the recoverin family.</text>
</comment>
<keyword evidence="6" id="KW-0449">Lipoprotein</keyword>
<dbReference type="PANTHER" id="PTHR23055:SF198">
    <property type="entry name" value="NEURONAL CALCIUM SENSOR 1"/>
    <property type="match status" value="1"/>
</dbReference>
<dbReference type="InterPro" id="IPR028846">
    <property type="entry name" value="Recoverin"/>
</dbReference>
<feature type="domain" description="EF-hand" evidence="8">
    <location>
        <begin position="175"/>
        <end position="210"/>
    </location>
</feature>
<accession>A0A6G1SCY4</accession>